<evidence type="ECO:0008006" key="2">
    <source>
        <dbReference type="Google" id="ProtNLM"/>
    </source>
</evidence>
<gene>
    <name evidence="1" type="ORF">ACAT0790_LOCUS5564</name>
</gene>
<organism evidence="1">
    <name type="scientific">Alexandrium catenella</name>
    <name type="common">Red tide dinoflagellate</name>
    <name type="synonym">Gonyaulax catenella</name>
    <dbReference type="NCBI Taxonomy" id="2925"/>
    <lineage>
        <taxon>Eukaryota</taxon>
        <taxon>Sar</taxon>
        <taxon>Alveolata</taxon>
        <taxon>Dinophyceae</taxon>
        <taxon>Gonyaulacales</taxon>
        <taxon>Pyrocystaceae</taxon>
        <taxon>Alexandrium</taxon>
    </lineage>
</organism>
<protein>
    <recommendedName>
        <fullName evidence="2">RAP domain-containing protein</fullName>
    </recommendedName>
</protein>
<accession>A0A7S1L8G7</accession>
<sequence length="783" mass="87088">MAVGQIVAGAKQLGVRQISSALDGVLALQARGDDFSIRHSSRVLRALWPSVVSKLPHFGPGELAAALQSYWWQLSYSRQELSLSGVAREHPVVEMTVEASGSGRTARSPLKEQQATDDLRTRLLRPVLQRLGEMGLRQVGSCLTAIAPSVRPPDVLDEEDRAFVRAQVERAFLVDENPEGCGQAPGDFAAWRSDFWLGEVQSLDTAELLELACGIRESGAGPQWVESSLFDELQQRLRPAGRAQPSVELSHLLLLRLCRVMDIWQGHEVEGVLRQLLSSPEAVRPLPTSYFVAVLEALCAFSVPKELPLRLLAAFLDRVERGERSVQPEQWAELLCAIRPLDEQPSWERVVPRILQSLVPHVSGLPAPALAELLRSLASKPYPAEPARGGYSALERAPGVVTAAVREAVEAGRWGLAEAVGVFDSLGQLNWYDERAAAAILAQCARTPLLEPHVPLMLPLARASAALRVHHAPLLHKMVLWYCWCYTYLRPKPLPTEQLDELLEFAGHLLELSFQSLELHSVLAENLRNPQASPRQVLALLATLARFSHFPPEFKETCARVCAESSNTDLASLSPTDLVNAFNIHLCAVFDGPAALKHWLTEDAAMKAFFQVHTSQKWYQRQDQERTSFLQSPAYLTLKQAAEEEGLHLQPSDPGEVYHVELVSRDAKQRLSAWSNDPPVAVVCIKTREQLRWYVPITADGGAEPEQLDNRCHQFRYMFRGAVQKMRHLSAMGYRPAVVWMSEWNALETQQQRSEYLRTALGAPGRRSTAFSPAGVEVEDAYR</sequence>
<dbReference type="AlphaFoldDB" id="A0A7S1L8G7"/>
<reference evidence="1" key="1">
    <citation type="submission" date="2021-01" db="EMBL/GenBank/DDBJ databases">
        <authorList>
            <person name="Corre E."/>
            <person name="Pelletier E."/>
            <person name="Niang G."/>
            <person name="Scheremetjew M."/>
            <person name="Finn R."/>
            <person name="Kale V."/>
            <person name="Holt S."/>
            <person name="Cochrane G."/>
            <person name="Meng A."/>
            <person name="Brown T."/>
            <person name="Cohen L."/>
        </authorList>
    </citation>
    <scope>NUCLEOTIDE SEQUENCE</scope>
    <source>
        <strain evidence="1">OF101</strain>
    </source>
</reference>
<dbReference type="EMBL" id="HBGE01009269">
    <property type="protein sequence ID" value="CAD9097096.1"/>
    <property type="molecule type" value="Transcribed_RNA"/>
</dbReference>
<evidence type="ECO:0000313" key="1">
    <source>
        <dbReference type="EMBL" id="CAD9097096.1"/>
    </source>
</evidence>
<name>A0A7S1L8G7_ALECA</name>
<proteinExistence type="predicted"/>